<feature type="compositionally biased region" description="Basic and acidic residues" evidence="1">
    <location>
        <begin position="39"/>
        <end position="56"/>
    </location>
</feature>
<accession>A0A146KZ40</accession>
<feature type="signal peptide" evidence="2">
    <location>
        <begin position="1"/>
        <end position="19"/>
    </location>
</feature>
<evidence type="ECO:0000256" key="2">
    <source>
        <dbReference type="SAM" id="SignalP"/>
    </source>
</evidence>
<feature type="non-terminal residue" evidence="3">
    <location>
        <position position="195"/>
    </location>
</feature>
<dbReference type="AlphaFoldDB" id="A0A146KZ40"/>
<sequence>MISMRIVLLIATVVVSGQAAEDVPDQVADLSEEATESSSVRHERSKRTDSSAKDETSRNKRQIPCCYGNPYPIITLPSCSIPYTIINGTCYLATCPKPCNTSMLGHTTCCMNPIANPVQHLNGVSHPTGPAVTQKSLVALDHSNQTLESGNNATKTDVPAGSTELPPKTDSLVSQASIIPSTLSSGNPPVRVHGV</sequence>
<feature type="region of interest" description="Disordered" evidence="1">
    <location>
        <begin position="26"/>
        <end position="56"/>
    </location>
</feature>
<evidence type="ECO:0000256" key="1">
    <source>
        <dbReference type="SAM" id="MobiDB-lite"/>
    </source>
</evidence>
<protein>
    <submittedName>
        <fullName evidence="3">Uncharacterized protein</fullName>
    </submittedName>
</protein>
<organism evidence="3">
    <name type="scientific">Lygus hesperus</name>
    <name type="common">Western plant bug</name>
    <dbReference type="NCBI Taxonomy" id="30085"/>
    <lineage>
        <taxon>Eukaryota</taxon>
        <taxon>Metazoa</taxon>
        <taxon>Ecdysozoa</taxon>
        <taxon>Arthropoda</taxon>
        <taxon>Hexapoda</taxon>
        <taxon>Insecta</taxon>
        <taxon>Pterygota</taxon>
        <taxon>Neoptera</taxon>
        <taxon>Paraneoptera</taxon>
        <taxon>Hemiptera</taxon>
        <taxon>Heteroptera</taxon>
        <taxon>Panheteroptera</taxon>
        <taxon>Cimicomorpha</taxon>
        <taxon>Miridae</taxon>
        <taxon>Mirini</taxon>
        <taxon>Lygus</taxon>
    </lineage>
</organism>
<evidence type="ECO:0000313" key="3">
    <source>
        <dbReference type="EMBL" id="JAQ00282.1"/>
    </source>
</evidence>
<feature type="chain" id="PRO_5007526960" evidence="2">
    <location>
        <begin position="20"/>
        <end position="195"/>
    </location>
</feature>
<proteinExistence type="predicted"/>
<keyword evidence="2" id="KW-0732">Signal</keyword>
<feature type="compositionally biased region" description="Polar residues" evidence="1">
    <location>
        <begin position="144"/>
        <end position="155"/>
    </location>
</feature>
<feature type="region of interest" description="Disordered" evidence="1">
    <location>
        <begin position="144"/>
        <end position="169"/>
    </location>
</feature>
<reference evidence="3" key="1">
    <citation type="journal article" date="2016" name="Gigascience">
        <title>De novo construction of an expanded transcriptome assembly for the western tarnished plant bug, Lygus hesperus.</title>
        <authorList>
            <person name="Tassone E.E."/>
            <person name="Geib S.M."/>
            <person name="Hall B."/>
            <person name="Fabrick J.A."/>
            <person name="Brent C.S."/>
            <person name="Hull J.J."/>
        </authorList>
    </citation>
    <scope>NUCLEOTIDE SEQUENCE</scope>
</reference>
<gene>
    <name evidence="3" type="ORF">g.50351</name>
</gene>
<name>A0A146KZ40_LYGHE</name>
<dbReference type="EMBL" id="GDHC01018347">
    <property type="protein sequence ID" value="JAQ00282.1"/>
    <property type="molecule type" value="Transcribed_RNA"/>
</dbReference>